<evidence type="ECO:0000313" key="3">
    <source>
        <dbReference type="Proteomes" id="UP001159363"/>
    </source>
</evidence>
<dbReference type="EMBL" id="JARBHB010000004">
    <property type="protein sequence ID" value="KAJ8887421.1"/>
    <property type="molecule type" value="Genomic_DNA"/>
</dbReference>
<reference evidence="2 3" key="1">
    <citation type="submission" date="2023-02" db="EMBL/GenBank/DDBJ databases">
        <title>LHISI_Scaffold_Assembly.</title>
        <authorList>
            <person name="Stuart O.P."/>
            <person name="Cleave R."/>
            <person name="Magrath M.J.L."/>
            <person name="Mikheyev A.S."/>
        </authorList>
    </citation>
    <scope>NUCLEOTIDE SEQUENCE [LARGE SCALE GENOMIC DNA]</scope>
    <source>
        <strain evidence="2">Daus_M_001</strain>
        <tissue evidence="2">Leg muscle</tissue>
    </source>
</reference>
<sequence>MKGRGSRQFDVSYVEWECVRSVQNDGQSSDIAIRWPPRDVTSQFKMADFSTAPLTAGFEAALQILYLILTAHWLSTVTDEGDDWTRTSVLQEIAILLRSRTGFDSRRGRPGILAWGNRAGRYRWSAGFLGVVPYLPPLQSNAAPYSPRFTHNGSQDLDPTREIWEQTIFGFQDVWQYPIWLGSIDGVAARAWPPTIFIKQKYLTHSVEEYIRKPRRDAPPPPPPSDPDATDVKYESV</sequence>
<dbReference type="Proteomes" id="UP001159363">
    <property type="component" value="Chromosome X"/>
</dbReference>
<protein>
    <submittedName>
        <fullName evidence="2">Uncharacterized protein</fullName>
    </submittedName>
</protein>
<proteinExistence type="predicted"/>
<comment type="caution">
    <text evidence="2">The sequence shown here is derived from an EMBL/GenBank/DDBJ whole genome shotgun (WGS) entry which is preliminary data.</text>
</comment>
<feature type="region of interest" description="Disordered" evidence="1">
    <location>
        <begin position="212"/>
        <end position="237"/>
    </location>
</feature>
<evidence type="ECO:0000256" key="1">
    <source>
        <dbReference type="SAM" id="MobiDB-lite"/>
    </source>
</evidence>
<gene>
    <name evidence="2" type="ORF">PR048_013636</name>
</gene>
<evidence type="ECO:0000313" key="2">
    <source>
        <dbReference type="EMBL" id="KAJ8887421.1"/>
    </source>
</evidence>
<accession>A0ABQ9HTK0</accession>
<keyword evidence="3" id="KW-1185">Reference proteome</keyword>
<name>A0ABQ9HTK0_9NEOP</name>
<organism evidence="2 3">
    <name type="scientific">Dryococelus australis</name>
    <dbReference type="NCBI Taxonomy" id="614101"/>
    <lineage>
        <taxon>Eukaryota</taxon>
        <taxon>Metazoa</taxon>
        <taxon>Ecdysozoa</taxon>
        <taxon>Arthropoda</taxon>
        <taxon>Hexapoda</taxon>
        <taxon>Insecta</taxon>
        <taxon>Pterygota</taxon>
        <taxon>Neoptera</taxon>
        <taxon>Polyneoptera</taxon>
        <taxon>Phasmatodea</taxon>
        <taxon>Verophasmatodea</taxon>
        <taxon>Anareolatae</taxon>
        <taxon>Phasmatidae</taxon>
        <taxon>Eurycanthinae</taxon>
        <taxon>Dryococelus</taxon>
    </lineage>
</organism>